<dbReference type="PANTHER" id="PTHR43692:SF1">
    <property type="entry name" value="UDP-N-ACETYLMURAMOYLALANINE--D-GLUTAMATE LIGASE"/>
    <property type="match status" value="1"/>
</dbReference>
<dbReference type="InterPro" id="IPR005762">
    <property type="entry name" value="MurD"/>
</dbReference>
<evidence type="ECO:0000256" key="6">
    <source>
        <dbReference type="ARBA" id="ARBA00022840"/>
    </source>
</evidence>
<dbReference type="InterPro" id="IPR013221">
    <property type="entry name" value="Mur_ligase_cen"/>
</dbReference>
<dbReference type="InterPro" id="IPR036565">
    <property type="entry name" value="Mur-like_cat_sf"/>
</dbReference>
<evidence type="ECO:0000256" key="2">
    <source>
        <dbReference type="ARBA" id="ARBA00004752"/>
    </source>
</evidence>
<feature type="domain" description="Mur ligase central" evidence="10">
    <location>
        <begin position="110"/>
        <end position="242"/>
    </location>
</feature>
<organism evidence="11 12">
    <name type="scientific">Gluconobacter wancherniae NBRC 103581</name>
    <dbReference type="NCBI Taxonomy" id="656744"/>
    <lineage>
        <taxon>Bacteria</taxon>
        <taxon>Pseudomonadati</taxon>
        <taxon>Pseudomonadota</taxon>
        <taxon>Alphaproteobacteria</taxon>
        <taxon>Acetobacterales</taxon>
        <taxon>Acetobacteraceae</taxon>
        <taxon>Gluconobacter</taxon>
    </lineage>
</organism>
<comment type="catalytic activity">
    <reaction evidence="7 8">
        <text>UDP-N-acetyl-alpha-D-muramoyl-L-alanine + D-glutamate + ATP = UDP-N-acetyl-alpha-D-muramoyl-L-alanyl-D-glutamate + ADP + phosphate + H(+)</text>
        <dbReference type="Rhea" id="RHEA:16429"/>
        <dbReference type="ChEBI" id="CHEBI:15378"/>
        <dbReference type="ChEBI" id="CHEBI:29986"/>
        <dbReference type="ChEBI" id="CHEBI:30616"/>
        <dbReference type="ChEBI" id="CHEBI:43474"/>
        <dbReference type="ChEBI" id="CHEBI:83898"/>
        <dbReference type="ChEBI" id="CHEBI:83900"/>
        <dbReference type="ChEBI" id="CHEBI:456216"/>
        <dbReference type="EC" id="6.3.2.9"/>
    </reaction>
</comment>
<dbReference type="AlphaFoldDB" id="A0A511B265"/>
<evidence type="ECO:0000313" key="12">
    <source>
        <dbReference type="Proteomes" id="UP000321230"/>
    </source>
</evidence>
<keyword evidence="12" id="KW-1185">Reference proteome</keyword>
<dbReference type="Pfam" id="PF02875">
    <property type="entry name" value="Mur_ligase_C"/>
    <property type="match status" value="1"/>
</dbReference>
<dbReference type="InterPro" id="IPR036615">
    <property type="entry name" value="Mur_ligase_C_dom_sf"/>
</dbReference>
<dbReference type="Gene3D" id="3.40.1190.10">
    <property type="entry name" value="Mur-like, catalytic domain"/>
    <property type="match status" value="1"/>
</dbReference>
<dbReference type="SUPFAM" id="SSF53244">
    <property type="entry name" value="MurD-like peptide ligases, peptide-binding domain"/>
    <property type="match status" value="1"/>
</dbReference>
<protein>
    <recommendedName>
        <fullName evidence="7 8">UDP-N-acetylmuramoylalanine--D-glutamate ligase</fullName>
        <ecNumber evidence="7 8">6.3.2.9</ecNumber>
    </recommendedName>
    <alternativeName>
        <fullName evidence="7">D-glutamic acid-adding enzyme</fullName>
    </alternativeName>
    <alternativeName>
        <fullName evidence="7">UDP-N-acetylmuramoyl-L-alanyl-D-glutamate synthetase</fullName>
    </alternativeName>
</protein>
<feature type="binding site" evidence="7">
    <location>
        <begin position="112"/>
        <end position="118"/>
    </location>
    <ligand>
        <name>ATP</name>
        <dbReference type="ChEBI" id="CHEBI:30616"/>
    </ligand>
</feature>
<dbReference type="GO" id="GO:0051301">
    <property type="term" value="P:cell division"/>
    <property type="evidence" value="ECO:0007669"/>
    <property type="project" value="UniProtKB-KW"/>
</dbReference>
<dbReference type="EC" id="6.3.2.9" evidence="7 8"/>
<feature type="domain" description="Mur ligase C-terminal" evidence="9">
    <location>
        <begin position="289"/>
        <end position="402"/>
    </location>
</feature>
<comment type="pathway">
    <text evidence="2 7 8">Cell wall biogenesis; peptidoglycan biosynthesis.</text>
</comment>
<comment type="similarity">
    <text evidence="7">Belongs to the MurCDEF family.</text>
</comment>
<dbReference type="InterPro" id="IPR004101">
    <property type="entry name" value="Mur_ligase_C"/>
</dbReference>
<dbReference type="Pfam" id="PF08245">
    <property type="entry name" value="Mur_ligase_M"/>
    <property type="match status" value="1"/>
</dbReference>
<evidence type="ECO:0000256" key="4">
    <source>
        <dbReference type="ARBA" id="ARBA00022598"/>
    </source>
</evidence>
<dbReference type="UniPathway" id="UPA00219"/>
<keyword evidence="7 8" id="KW-0573">Peptidoglycan synthesis</keyword>
<evidence type="ECO:0000256" key="7">
    <source>
        <dbReference type="HAMAP-Rule" id="MF_00639"/>
    </source>
</evidence>
<comment type="caution">
    <text evidence="11">The sequence shown here is derived from an EMBL/GenBank/DDBJ whole genome shotgun (WGS) entry which is preliminary data.</text>
</comment>
<keyword evidence="7 8" id="KW-0132">Cell division</keyword>
<dbReference type="Proteomes" id="UP000321230">
    <property type="component" value="Unassembled WGS sequence"/>
</dbReference>
<evidence type="ECO:0000256" key="5">
    <source>
        <dbReference type="ARBA" id="ARBA00022741"/>
    </source>
</evidence>
<keyword evidence="4 7" id="KW-0436">Ligase</keyword>
<dbReference type="NCBIfam" id="TIGR01087">
    <property type="entry name" value="murD"/>
    <property type="match status" value="1"/>
</dbReference>
<dbReference type="Gene3D" id="3.90.190.20">
    <property type="entry name" value="Mur ligase, C-terminal domain"/>
    <property type="match status" value="1"/>
</dbReference>
<comment type="subcellular location">
    <subcellularLocation>
        <location evidence="1 7 8">Cytoplasm</location>
    </subcellularLocation>
</comment>
<evidence type="ECO:0000259" key="10">
    <source>
        <dbReference type="Pfam" id="PF08245"/>
    </source>
</evidence>
<dbReference type="GO" id="GO:0008764">
    <property type="term" value="F:UDP-N-acetylmuramoylalanine-D-glutamate ligase activity"/>
    <property type="evidence" value="ECO:0007669"/>
    <property type="project" value="UniProtKB-UniRule"/>
</dbReference>
<dbReference type="PANTHER" id="PTHR43692">
    <property type="entry name" value="UDP-N-ACETYLMURAMOYLALANINE--D-GLUTAMATE LIGASE"/>
    <property type="match status" value="1"/>
</dbReference>
<dbReference type="GO" id="GO:0071555">
    <property type="term" value="P:cell wall organization"/>
    <property type="evidence" value="ECO:0007669"/>
    <property type="project" value="UniProtKB-KW"/>
</dbReference>
<reference evidence="11 12" key="1">
    <citation type="submission" date="2019-07" db="EMBL/GenBank/DDBJ databases">
        <title>Whole genome shotgun sequence of Gluconobacter wancherniae NBRC 103581.</title>
        <authorList>
            <person name="Hosoyama A."/>
            <person name="Uohara A."/>
            <person name="Ohji S."/>
            <person name="Ichikawa N."/>
        </authorList>
    </citation>
    <scope>NUCLEOTIDE SEQUENCE [LARGE SCALE GENOMIC DNA]</scope>
    <source>
        <strain evidence="11 12">NBRC 103581</strain>
    </source>
</reference>
<keyword evidence="7 8" id="KW-0961">Cell wall biogenesis/degradation</keyword>
<evidence type="ECO:0000259" key="9">
    <source>
        <dbReference type="Pfam" id="PF02875"/>
    </source>
</evidence>
<keyword evidence="3 7" id="KW-0963">Cytoplasm</keyword>
<comment type="function">
    <text evidence="7 8">Cell wall formation. Catalyzes the addition of glutamate to the nucleotide precursor UDP-N-acetylmuramoyl-L-alanine (UMA).</text>
</comment>
<dbReference type="GO" id="GO:0009252">
    <property type="term" value="P:peptidoglycan biosynthetic process"/>
    <property type="evidence" value="ECO:0007669"/>
    <property type="project" value="UniProtKB-UniRule"/>
</dbReference>
<gene>
    <name evidence="7 11" type="primary">murD</name>
    <name evidence="11" type="ORF">GWA01_13410</name>
</gene>
<keyword evidence="5 7" id="KW-0547">Nucleotide-binding</keyword>
<dbReference type="GO" id="GO:0005737">
    <property type="term" value="C:cytoplasm"/>
    <property type="evidence" value="ECO:0007669"/>
    <property type="project" value="UniProtKB-SubCell"/>
</dbReference>
<evidence type="ECO:0000256" key="3">
    <source>
        <dbReference type="ARBA" id="ARBA00022490"/>
    </source>
</evidence>
<name>A0A511B265_9PROT</name>
<dbReference type="EMBL" id="BJUZ01000001">
    <property type="protein sequence ID" value="GEK93571.1"/>
    <property type="molecule type" value="Genomic_DNA"/>
</dbReference>
<dbReference type="GO" id="GO:0008360">
    <property type="term" value="P:regulation of cell shape"/>
    <property type="evidence" value="ECO:0007669"/>
    <property type="project" value="UniProtKB-KW"/>
</dbReference>
<proteinExistence type="inferred from homology"/>
<keyword evidence="7 8" id="KW-0131">Cell cycle</keyword>
<keyword evidence="6 7" id="KW-0067">ATP-binding</keyword>
<dbReference type="Gene3D" id="3.40.50.720">
    <property type="entry name" value="NAD(P)-binding Rossmann-like Domain"/>
    <property type="match status" value="1"/>
</dbReference>
<dbReference type="HAMAP" id="MF_00639">
    <property type="entry name" value="MurD"/>
    <property type="match status" value="1"/>
</dbReference>
<dbReference type="SUPFAM" id="SSF51984">
    <property type="entry name" value="MurCD N-terminal domain"/>
    <property type="match status" value="1"/>
</dbReference>
<evidence type="ECO:0000256" key="8">
    <source>
        <dbReference type="RuleBase" id="RU003664"/>
    </source>
</evidence>
<sequence>MFAGSRYAVCGLGRNGTAVVEALLHMGAIVQAWDDRNADLPPHERLTVAPITDLRGVSALILSPGIPHTLPKPHPVATLARAQGIPILSDAEILWRAVRKAGSSARFVSVTGTNGKSTTTALIAHVFQHAGIPTAAGGNLGTASLALPLLGNNGVYVIEMSSYMLERLDHYHAQAACLLNITPDHLDRHGDMEGYTRAKAHVFDNMGQGDLAAIGNDDPWCNAIADILRTRDIEVATLNADNPPAFESMALPGRHNAQNVAAAWAIARHLGLSEDAIRQAVSSFPGLEHRLQKVAESHGISFINDSKATNAEAVSKALASYERVMWIAGGVSKAGGIEMLVPWFDRIGKAYLIGQDANILANTLAEHNVPFEMCGTLDNAVPTAFREAQSAGVPIVLLSPACASFDQFASFEARGSYFLHICDNIVQSGGSGTPPAHDQGG</sequence>
<evidence type="ECO:0000256" key="1">
    <source>
        <dbReference type="ARBA" id="ARBA00004496"/>
    </source>
</evidence>
<evidence type="ECO:0000313" key="11">
    <source>
        <dbReference type="EMBL" id="GEK93571.1"/>
    </source>
</evidence>
<dbReference type="GO" id="GO:0005524">
    <property type="term" value="F:ATP binding"/>
    <property type="evidence" value="ECO:0007669"/>
    <property type="project" value="UniProtKB-UniRule"/>
</dbReference>
<keyword evidence="7 8" id="KW-0133">Cell shape</keyword>
<accession>A0A511B265</accession>
<dbReference type="SUPFAM" id="SSF53623">
    <property type="entry name" value="MurD-like peptide ligases, catalytic domain"/>
    <property type="match status" value="1"/>
</dbReference>